<dbReference type="GeneID" id="18832653"/>
<sequence>MFQGLNQLIVLATLLSTGLGGFAIPSRRQAGLSVIKATELDPNVCADAGAGTVGTRVQFNSCNGGSSQLWMLDSAGAEQGLVFIRPLSDSSLCAGITGGDNIVTLLDAADCASNSDTTNWFPGDSETPAWTTTRATAILPEFKAVL</sequence>
<proteinExistence type="predicted"/>
<dbReference type="HOGENOM" id="CLU_131595_0_0_1"/>
<dbReference type="AlphaFoldDB" id="K5WHB7"/>
<gene>
    <name evidence="2" type="ORF">AGABI1DRAFT_95497</name>
</gene>
<evidence type="ECO:0000313" key="3">
    <source>
        <dbReference type="Proteomes" id="UP000008493"/>
    </source>
</evidence>
<evidence type="ECO:0000256" key="1">
    <source>
        <dbReference type="SAM" id="SignalP"/>
    </source>
</evidence>
<name>K5WHB7_AGABU</name>
<dbReference type="RefSeq" id="XP_007334730.1">
    <property type="nucleotide sequence ID" value="XM_007334668.1"/>
</dbReference>
<dbReference type="SUPFAM" id="SSF50370">
    <property type="entry name" value="Ricin B-like lectins"/>
    <property type="match status" value="1"/>
</dbReference>
<dbReference type="Gene3D" id="2.80.10.50">
    <property type="match status" value="1"/>
</dbReference>
<organism evidence="2 3">
    <name type="scientific">Agaricus bisporus var. burnettii (strain JB137-S8 / ATCC MYA-4627 / FGSC 10392)</name>
    <name type="common">White button mushroom</name>
    <dbReference type="NCBI Taxonomy" id="597362"/>
    <lineage>
        <taxon>Eukaryota</taxon>
        <taxon>Fungi</taxon>
        <taxon>Dikarya</taxon>
        <taxon>Basidiomycota</taxon>
        <taxon>Agaricomycotina</taxon>
        <taxon>Agaricomycetes</taxon>
        <taxon>Agaricomycetidae</taxon>
        <taxon>Agaricales</taxon>
        <taxon>Agaricineae</taxon>
        <taxon>Agaricaceae</taxon>
        <taxon>Agaricus</taxon>
    </lineage>
</organism>
<feature type="signal peptide" evidence="1">
    <location>
        <begin position="1"/>
        <end position="23"/>
    </location>
</feature>
<dbReference type="InParanoid" id="K5WHB7"/>
<dbReference type="KEGG" id="abp:AGABI1DRAFT95497"/>
<dbReference type="EMBL" id="JH971433">
    <property type="protein sequence ID" value="EKM74636.1"/>
    <property type="molecule type" value="Genomic_DNA"/>
</dbReference>
<dbReference type="PROSITE" id="PS50231">
    <property type="entry name" value="RICIN_B_LECTIN"/>
    <property type="match status" value="1"/>
</dbReference>
<protein>
    <submittedName>
        <fullName evidence="2">Uncharacterized protein</fullName>
    </submittedName>
</protein>
<feature type="chain" id="PRO_5003890699" evidence="1">
    <location>
        <begin position="24"/>
        <end position="146"/>
    </location>
</feature>
<reference evidence="3" key="1">
    <citation type="journal article" date="2012" name="Proc. Natl. Acad. Sci. U.S.A.">
        <title>Genome sequence of the button mushroom Agaricus bisporus reveals mechanisms governing adaptation to a humic-rich ecological niche.</title>
        <authorList>
            <person name="Morin E."/>
            <person name="Kohler A."/>
            <person name="Baker A.R."/>
            <person name="Foulongne-Oriol M."/>
            <person name="Lombard V."/>
            <person name="Nagy L.G."/>
            <person name="Ohm R.A."/>
            <person name="Patyshakuliyeva A."/>
            <person name="Brun A."/>
            <person name="Aerts A.L."/>
            <person name="Bailey A.M."/>
            <person name="Billette C."/>
            <person name="Coutinho P.M."/>
            <person name="Deakin G."/>
            <person name="Doddapaneni H."/>
            <person name="Floudas D."/>
            <person name="Grimwood J."/>
            <person name="Hilden K."/>
            <person name="Kuees U."/>
            <person name="LaButti K.M."/>
            <person name="Lapidus A."/>
            <person name="Lindquist E.A."/>
            <person name="Lucas S.M."/>
            <person name="Murat C."/>
            <person name="Riley R.W."/>
            <person name="Salamov A.A."/>
            <person name="Schmutz J."/>
            <person name="Subramanian V."/>
            <person name="Woesten H.A.B."/>
            <person name="Xu J."/>
            <person name="Eastwood D.C."/>
            <person name="Foster G.D."/>
            <person name="Sonnenberg A.S."/>
            <person name="Cullen D."/>
            <person name="de Vries R.P."/>
            <person name="Lundell T."/>
            <person name="Hibbett D.S."/>
            <person name="Henrissat B."/>
            <person name="Burton K.S."/>
            <person name="Kerrigan R.W."/>
            <person name="Challen M.P."/>
            <person name="Grigoriev I.V."/>
            <person name="Martin F."/>
        </authorList>
    </citation>
    <scope>NUCLEOTIDE SEQUENCE [LARGE SCALE GENOMIC DNA]</scope>
    <source>
        <strain evidence="3">JB137-S8 / ATCC MYA-4627 / FGSC 10392</strain>
    </source>
</reference>
<dbReference type="InterPro" id="IPR035992">
    <property type="entry name" value="Ricin_B-like_lectins"/>
</dbReference>
<dbReference type="Proteomes" id="UP000008493">
    <property type="component" value="Unassembled WGS sequence"/>
</dbReference>
<accession>K5WHB7</accession>
<keyword evidence="3" id="KW-1185">Reference proteome</keyword>
<evidence type="ECO:0000313" key="2">
    <source>
        <dbReference type="EMBL" id="EKM74636.1"/>
    </source>
</evidence>
<keyword evidence="1" id="KW-0732">Signal</keyword>
<dbReference type="OMA" id="QLWMLDS"/>